<proteinExistence type="predicted"/>
<evidence type="ECO:0000256" key="1">
    <source>
        <dbReference type="SAM" id="Phobius"/>
    </source>
</evidence>
<feature type="transmembrane region" description="Helical" evidence="1">
    <location>
        <begin position="140"/>
        <end position="157"/>
    </location>
</feature>
<sequence length="198" mass="21338">MSSDLNGDEYFDPDELAAAQRLDDDIGRTLAGDPSRETDPTVLWLATSLQARPSRSVYKRISAAISVREQREWRIVQFVAAALALLIASHGISIFTSGEWIARNIGEPYAPHAAFESAFAYLAVAGTIAAGAIRKSWTPVAVVAGLPLGLVLAIHGASEVTHFAYGAALHLSEGVFAVALVIVWWRFGRYGTGSKRQE</sequence>
<keyword evidence="3" id="KW-1185">Reference proteome</keyword>
<reference evidence="2" key="1">
    <citation type="submission" date="2020-12" db="EMBL/GenBank/DDBJ databases">
        <title>Antrihabitans popcorni sp. nov. and Antrihabitans auranticaus sp. nov., isolated from a larva cave.</title>
        <authorList>
            <person name="Lee S.D."/>
            <person name="Kim I.S."/>
        </authorList>
    </citation>
    <scope>NUCLEOTIDE SEQUENCE</scope>
    <source>
        <strain evidence="2">YC3-6</strain>
    </source>
</reference>
<evidence type="ECO:0000313" key="3">
    <source>
        <dbReference type="Proteomes" id="UP000655868"/>
    </source>
</evidence>
<keyword evidence="1" id="KW-1133">Transmembrane helix</keyword>
<feature type="transmembrane region" description="Helical" evidence="1">
    <location>
        <begin position="115"/>
        <end position="133"/>
    </location>
</feature>
<feature type="transmembrane region" description="Helical" evidence="1">
    <location>
        <begin position="163"/>
        <end position="187"/>
    </location>
</feature>
<keyword evidence="1" id="KW-0472">Membrane</keyword>
<dbReference type="Proteomes" id="UP000655868">
    <property type="component" value="Unassembled WGS sequence"/>
</dbReference>
<comment type="caution">
    <text evidence="2">The sequence shown here is derived from an EMBL/GenBank/DDBJ whole genome shotgun (WGS) entry which is preliminary data.</text>
</comment>
<feature type="transmembrane region" description="Helical" evidence="1">
    <location>
        <begin position="75"/>
        <end position="95"/>
    </location>
</feature>
<name>A0A934NLK5_9NOCA</name>
<dbReference type="EMBL" id="JAEMNV010000001">
    <property type="protein sequence ID" value="MBJ8337461.1"/>
    <property type="molecule type" value="Genomic_DNA"/>
</dbReference>
<dbReference type="AlphaFoldDB" id="A0A934NLK5"/>
<organism evidence="2 3">
    <name type="scientific">Antrihabitans stalagmiti</name>
    <dbReference type="NCBI Taxonomy" id="2799499"/>
    <lineage>
        <taxon>Bacteria</taxon>
        <taxon>Bacillati</taxon>
        <taxon>Actinomycetota</taxon>
        <taxon>Actinomycetes</taxon>
        <taxon>Mycobacteriales</taxon>
        <taxon>Nocardiaceae</taxon>
        <taxon>Antrihabitans</taxon>
    </lineage>
</organism>
<protein>
    <submittedName>
        <fullName evidence="2">Uncharacterized protein</fullName>
    </submittedName>
</protein>
<gene>
    <name evidence="2" type="ORF">JGU71_01050</name>
</gene>
<evidence type="ECO:0000313" key="2">
    <source>
        <dbReference type="EMBL" id="MBJ8337461.1"/>
    </source>
</evidence>
<accession>A0A934NLK5</accession>
<dbReference type="RefSeq" id="WP_199701138.1">
    <property type="nucleotide sequence ID" value="NZ_JAEMNV010000001.1"/>
</dbReference>
<keyword evidence="1" id="KW-0812">Transmembrane</keyword>